<gene>
    <name evidence="2" type="ORF">CONPUDRAFT_23169</name>
</gene>
<reference evidence="3" key="1">
    <citation type="journal article" date="2012" name="Science">
        <title>The Paleozoic origin of enzymatic lignin decomposition reconstructed from 31 fungal genomes.</title>
        <authorList>
            <person name="Floudas D."/>
            <person name="Binder M."/>
            <person name="Riley R."/>
            <person name="Barry K."/>
            <person name="Blanchette R.A."/>
            <person name="Henrissat B."/>
            <person name="Martinez A.T."/>
            <person name="Otillar R."/>
            <person name="Spatafora J.W."/>
            <person name="Yadav J.S."/>
            <person name="Aerts A."/>
            <person name="Benoit I."/>
            <person name="Boyd A."/>
            <person name="Carlson A."/>
            <person name="Copeland A."/>
            <person name="Coutinho P.M."/>
            <person name="de Vries R.P."/>
            <person name="Ferreira P."/>
            <person name="Findley K."/>
            <person name="Foster B."/>
            <person name="Gaskell J."/>
            <person name="Glotzer D."/>
            <person name="Gorecki P."/>
            <person name="Heitman J."/>
            <person name="Hesse C."/>
            <person name="Hori C."/>
            <person name="Igarashi K."/>
            <person name="Jurgens J.A."/>
            <person name="Kallen N."/>
            <person name="Kersten P."/>
            <person name="Kohler A."/>
            <person name="Kuees U."/>
            <person name="Kumar T.K.A."/>
            <person name="Kuo A."/>
            <person name="LaButti K."/>
            <person name="Larrondo L.F."/>
            <person name="Lindquist E."/>
            <person name="Ling A."/>
            <person name="Lombard V."/>
            <person name="Lucas S."/>
            <person name="Lundell T."/>
            <person name="Martin R."/>
            <person name="McLaughlin D.J."/>
            <person name="Morgenstern I."/>
            <person name="Morin E."/>
            <person name="Murat C."/>
            <person name="Nagy L.G."/>
            <person name="Nolan M."/>
            <person name="Ohm R.A."/>
            <person name="Patyshakuliyeva A."/>
            <person name="Rokas A."/>
            <person name="Ruiz-Duenas F.J."/>
            <person name="Sabat G."/>
            <person name="Salamov A."/>
            <person name="Samejima M."/>
            <person name="Schmutz J."/>
            <person name="Slot J.C."/>
            <person name="St John F."/>
            <person name="Stenlid J."/>
            <person name="Sun H."/>
            <person name="Sun S."/>
            <person name="Syed K."/>
            <person name="Tsang A."/>
            <person name="Wiebenga A."/>
            <person name="Young D."/>
            <person name="Pisabarro A."/>
            <person name="Eastwood D.C."/>
            <person name="Martin F."/>
            <person name="Cullen D."/>
            <person name="Grigoriev I.V."/>
            <person name="Hibbett D.S."/>
        </authorList>
    </citation>
    <scope>NUCLEOTIDE SEQUENCE [LARGE SCALE GENOMIC DNA]</scope>
    <source>
        <strain evidence="3">RWD-64-598 SS2</strain>
    </source>
</reference>
<feature type="domain" description="Heterokaryon incompatibility" evidence="1">
    <location>
        <begin position="2"/>
        <end position="101"/>
    </location>
</feature>
<feature type="non-terminal residue" evidence="2">
    <location>
        <position position="1"/>
    </location>
</feature>
<dbReference type="EMBL" id="JH711584">
    <property type="protein sequence ID" value="EIW77415.1"/>
    <property type="molecule type" value="Genomic_DNA"/>
</dbReference>
<dbReference type="InterPro" id="IPR010730">
    <property type="entry name" value="HET"/>
</dbReference>
<organism evidence="2 3">
    <name type="scientific">Coniophora puteana (strain RWD-64-598)</name>
    <name type="common">Brown rot fungus</name>
    <dbReference type="NCBI Taxonomy" id="741705"/>
    <lineage>
        <taxon>Eukaryota</taxon>
        <taxon>Fungi</taxon>
        <taxon>Dikarya</taxon>
        <taxon>Basidiomycota</taxon>
        <taxon>Agaricomycotina</taxon>
        <taxon>Agaricomycetes</taxon>
        <taxon>Agaricomycetidae</taxon>
        <taxon>Boletales</taxon>
        <taxon>Coniophorineae</taxon>
        <taxon>Coniophoraceae</taxon>
        <taxon>Coniophora</taxon>
    </lineage>
</organism>
<evidence type="ECO:0000313" key="2">
    <source>
        <dbReference type="EMBL" id="EIW77415.1"/>
    </source>
</evidence>
<name>A0A5M3MFM2_CONPW</name>
<comment type="caution">
    <text evidence="2">The sequence shown here is derived from an EMBL/GenBank/DDBJ whole genome shotgun (WGS) entry which is preliminary data.</text>
</comment>
<dbReference type="AlphaFoldDB" id="A0A5M3MFM2"/>
<dbReference type="PANTHER" id="PTHR10622:SF10">
    <property type="entry name" value="HET DOMAIN-CONTAINING PROTEIN"/>
    <property type="match status" value="1"/>
</dbReference>
<evidence type="ECO:0000259" key="1">
    <source>
        <dbReference type="Pfam" id="PF06985"/>
    </source>
</evidence>
<feature type="non-terminal residue" evidence="2">
    <location>
        <position position="223"/>
    </location>
</feature>
<dbReference type="Pfam" id="PF06985">
    <property type="entry name" value="HET"/>
    <property type="match status" value="1"/>
</dbReference>
<dbReference type="OrthoDB" id="674604at2759"/>
<evidence type="ECO:0000313" key="3">
    <source>
        <dbReference type="Proteomes" id="UP000053558"/>
    </source>
</evidence>
<protein>
    <submittedName>
        <fullName evidence="2">HET-domain-containing protein</fullName>
    </submittedName>
</protein>
<keyword evidence="3" id="KW-1185">Reference proteome</keyword>
<dbReference type="GeneID" id="19206557"/>
<dbReference type="Proteomes" id="UP000053558">
    <property type="component" value="Unassembled WGS sequence"/>
</dbReference>
<dbReference type="RefSeq" id="XP_007772350.1">
    <property type="nucleotide sequence ID" value="XM_007774160.1"/>
</dbReference>
<accession>A0A5M3MFM2</accession>
<dbReference type="OMA" id="NEIMSWA"/>
<sequence>AYATLSHRWGMDEPTYEGYNRIRRGCGADASKMLKRATGPGYGKLFSFLKVARKTGVRFAWSDTCCIDKNSSAELDEAIRSMFRWYRNSSICIVYLAQTQSALDMTKDPWFTRGWTLQELLAPRKIKFMADNCGRSLLFRAVSTGTGIPIDVLTSVFIPSRRRVNEIMSWAAHRRTTRGEDAAYSLVGLFDVSLQTAYGEGAVNAFRRLFEAIARHAEDPSVL</sequence>
<dbReference type="KEGG" id="cput:CONPUDRAFT_23169"/>
<proteinExistence type="predicted"/>
<dbReference type="PANTHER" id="PTHR10622">
    <property type="entry name" value="HET DOMAIN-CONTAINING PROTEIN"/>
    <property type="match status" value="1"/>
</dbReference>